<feature type="transmembrane region" description="Helical" evidence="1">
    <location>
        <begin position="96"/>
        <end position="113"/>
    </location>
</feature>
<protein>
    <recommendedName>
        <fullName evidence="5">PEGA domain-containing protein</fullName>
    </recommendedName>
</protein>
<dbReference type="RefSeq" id="WP_189629370.1">
    <property type="nucleotide sequence ID" value="NZ_BNAG01000002.1"/>
</dbReference>
<keyword evidence="1" id="KW-0812">Transmembrane</keyword>
<keyword evidence="1" id="KW-1133">Transmembrane helix</keyword>
<reference evidence="4" key="1">
    <citation type="journal article" date="2019" name="Int. J. Syst. Evol. Microbiol.">
        <title>The Global Catalogue of Microorganisms (GCM) 10K type strain sequencing project: providing services to taxonomists for standard genome sequencing and annotation.</title>
        <authorList>
            <consortium name="The Broad Institute Genomics Platform"/>
            <consortium name="The Broad Institute Genome Sequencing Center for Infectious Disease"/>
            <person name="Wu L."/>
            <person name="Ma J."/>
        </authorList>
    </citation>
    <scope>NUCLEOTIDE SEQUENCE [LARGE SCALE GENOMIC DNA]</scope>
    <source>
        <strain evidence="4">CGMCC 1.15111</strain>
    </source>
</reference>
<comment type="caution">
    <text evidence="3">The sequence shown here is derived from an EMBL/GenBank/DDBJ whole genome shotgun (WGS) entry which is preliminary data.</text>
</comment>
<proteinExistence type="predicted"/>
<accession>A0ABQ3I2T1</accession>
<keyword evidence="2" id="KW-0732">Signal</keyword>
<dbReference type="EMBL" id="BNAG01000002">
    <property type="protein sequence ID" value="GHE59342.1"/>
    <property type="molecule type" value="Genomic_DNA"/>
</dbReference>
<evidence type="ECO:0000313" key="4">
    <source>
        <dbReference type="Proteomes" id="UP000658258"/>
    </source>
</evidence>
<keyword evidence="1" id="KW-0472">Membrane</keyword>
<organism evidence="3 4">
    <name type="scientific">Roseivirga thermotolerans</name>
    <dbReference type="NCBI Taxonomy" id="1758176"/>
    <lineage>
        <taxon>Bacteria</taxon>
        <taxon>Pseudomonadati</taxon>
        <taxon>Bacteroidota</taxon>
        <taxon>Cytophagia</taxon>
        <taxon>Cytophagales</taxon>
        <taxon>Roseivirgaceae</taxon>
        <taxon>Roseivirga</taxon>
    </lineage>
</organism>
<evidence type="ECO:0008006" key="5">
    <source>
        <dbReference type="Google" id="ProtNLM"/>
    </source>
</evidence>
<sequence length="164" mass="17836">MKKTLSLIGAAIICLLSTGCASILSKSTYPLSISSNPNSNIVVTNSKGVEIYKGNTPATVTLKSGDGFFKRAEYQIKFTQAGYNEKVVPVTFKVDGWYWGNLLLGGILGMLIVDPATGAMYKLEQDYINETLSQSVASTDSKEFKILSIDEIPDNLKSKLQLIK</sequence>
<feature type="signal peptide" evidence="2">
    <location>
        <begin position="1"/>
        <end position="21"/>
    </location>
</feature>
<evidence type="ECO:0000313" key="3">
    <source>
        <dbReference type="EMBL" id="GHE59342.1"/>
    </source>
</evidence>
<name>A0ABQ3I2T1_9BACT</name>
<evidence type="ECO:0000256" key="1">
    <source>
        <dbReference type="SAM" id="Phobius"/>
    </source>
</evidence>
<dbReference type="Proteomes" id="UP000658258">
    <property type="component" value="Unassembled WGS sequence"/>
</dbReference>
<keyword evidence="4" id="KW-1185">Reference proteome</keyword>
<feature type="chain" id="PRO_5046536714" description="PEGA domain-containing protein" evidence="2">
    <location>
        <begin position="22"/>
        <end position="164"/>
    </location>
</feature>
<evidence type="ECO:0000256" key="2">
    <source>
        <dbReference type="SAM" id="SignalP"/>
    </source>
</evidence>
<gene>
    <name evidence="3" type="ORF">GCM10011340_12470</name>
</gene>
<dbReference type="PROSITE" id="PS51257">
    <property type="entry name" value="PROKAR_LIPOPROTEIN"/>
    <property type="match status" value="1"/>
</dbReference>